<keyword evidence="4" id="KW-1185">Reference proteome</keyword>
<keyword evidence="2" id="KW-0732">Signal</keyword>
<evidence type="ECO:0000313" key="5">
    <source>
        <dbReference type="WBParaSite" id="ASIM_0000227501-mRNA-1"/>
    </source>
</evidence>
<feature type="signal peptide" evidence="2">
    <location>
        <begin position="1"/>
        <end position="16"/>
    </location>
</feature>
<reference evidence="5" key="1">
    <citation type="submission" date="2017-02" db="UniProtKB">
        <authorList>
            <consortium name="WormBaseParasite"/>
        </authorList>
    </citation>
    <scope>IDENTIFICATION</scope>
</reference>
<dbReference type="Proteomes" id="UP000267096">
    <property type="component" value="Unassembled WGS sequence"/>
</dbReference>
<name>A0A0M3J410_ANISI</name>
<evidence type="ECO:0000313" key="4">
    <source>
        <dbReference type="Proteomes" id="UP000267096"/>
    </source>
</evidence>
<proteinExistence type="predicted"/>
<dbReference type="EMBL" id="UYRR01002725">
    <property type="protein sequence ID" value="VDK19671.1"/>
    <property type="molecule type" value="Genomic_DNA"/>
</dbReference>
<protein>
    <submittedName>
        <fullName evidence="5">Secreted protein</fullName>
    </submittedName>
</protein>
<sequence length="175" mass="19800">MRWMILLLYLLQKLIPLFIDMRYFQLNDDGLCAASSMNDVESFGDTFKNVYALSESMEPIKVIETPRKAIDIVRSVTARDALPEANEHAESQPSSAIRGSSAPVTFKPVSRMNRLERLNDFKRATIRDVSDDVGPNNKIHMHDQSSEKRCINELDAENVESIINALTSTLTNVRL</sequence>
<feature type="region of interest" description="Disordered" evidence="1">
    <location>
        <begin position="83"/>
        <end position="102"/>
    </location>
</feature>
<dbReference type="AlphaFoldDB" id="A0A0M3J410"/>
<evidence type="ECO:0000256" key="2">
    <source>
        <dbReference type="SAM" id="SignalP"/>
    </source>
</evidence>
<accession>A0A0M3J410</accession>
<evidence type="ECO:0000256" key="1">
    <source>
        <dbReference type="SAM" id="MobiDB-lite"/>
    </source>
</evidence>
<feature type="chain" id="PRO_5043120788" evidence="2">
    <location>
        <begin position="17"/>
        <end position="175"/>
    </location>
</feature>
<evidence type="ECO:0000313" key="3">
    <source>
        <dbReference type="EMBL" id="VDK19671.1"/>
    </source>
</evidence>
<reference evidence="3 4" key="2">
    <citation type="submission" date="2018-11" db="EMBL/GenBank/DDBJ databases">
        <authorList>
            <consortium name="Pathogen Informatics"/>
        </authorList>
    </citation>
    <scope>NUCLEOTIDE SEQUENCE [LARGE SCALE GENOMIC DNA]</scope>
</reference>
<gene>
    <name evidence="3" type="ORF">ASIM_LOCUS2142</name>
</gene>
<dbReference type="WBParaSite" id="ASIM_0000227501-mRNA-1">
    <property type="protein sequence ID" value="ASIM_0000227501-mRNA-1"/>
    <property type="gene ID" value="ASIM_0000227501"/>
</dbReference>
<organism evidence="5">
    <name type="scientific">Anisakis simplex</name>
    <name type="common">Herring worm</name>
    <dbReference type="NCBI Taxonomy" id="6269"/>
    <lineage>
        <taxon>Eukaryota</taxon>
        <taxon>Metazoa</taxon>
        <taxon>Ecdysozoa</taxon>
        <taxon>Nematoda</taxon>
        <taxon>Chromadorea</taxon>
        <taxon>Rhabditida</taxon>
        <taxon>Spirurina</taxon>
        <taxon>Ascaridomorpha</taxon>
        <taxon>Ascaridoidea</taxon>
        <taxon>Anisakidae</taxon>
        <taxon>Anisakis</taxon>
        <taxon>Anisakis simplex complex</taxon>
    </lineage>
</organism>